<dbReference type="AlphaFoldDB" id="A0A556N6C5"/>
<keyword evidence="3" id="KW-1185">Reference proteome</keyword>
<reference evidence="2 3" key="1">
    <citation type="submission" date="2019-07" db="EMBL/GenBank/DDBJ databases">
        <authorList>
            <person name="Huq M.A."/>
        </authorList>
    </citation>
    <scope>NUCLEOTIDE SEQUENCE [LARGE SCALE GENOMIC DNA]</scope>
    <source>
        <strain evidence="2 3">MAH-3</strain>
    </source>
</reference>
<evidence type="ECO:0000313" key="2">
    <source>
        <dbReference type="EMBL" id="TSJ47668.1"/>
    </source>
</evidence>
<feature type="transmembrane region" description="Helical" evidence="1">
    <location>
        <begin position="48"/>
        <end position="67"/>
    </location>
</feature>
<dbReference type="OrthoDB" id="674197at2"/>
<feature type="transmembrane region" description="Helical" evidence="1">
    <location>
        <begin position="95"/>
        <end position="126"/>
    </location>
</feature>
<organism evidence="2 3">
    <name type="scientific">Fluviicola chungangensis</name>
    <dbReference type="NCBI Taxonomy" id="2597671"/>
    <lineage>
        <taxon>Bacteria</taxon>
        <taxon>Pseudomonadati</taxon>
        <taxon>Bacteroidota</taxon>
        <taxon>Flavobacteriia</taxon>
        <taxon>Flavobacteriales</taxon>
        <taxon>Crocinitomicaceae</taxon>
        <taxon>Fluviicola</taxon>
    </lineage>
</organism>
<dbReference type="EMBL" id="VLPL01000001">
    <property type="protein sequence ID" value="TSJ47668.1"/>
    <property type="molecule type" value="Genomic_DNA"/>
</dbReference>
<proteinExistence type="predicted"/>
<name>A0A556N6C5_9FLAO</name>
<accession>A0A556N6C5</accession>
<evidence type="ECO:0000313" key="3">
    <source>
        <dbReference type="Proteomes" id="UP000316008"/>
    </source>
</evidence>
<keyword evidence="1" id="KW-0812">Transmembrane</keyword>
<comment type="caution">
    <text evidence="2">The sequence shown here is derived from an EMBL/GenBank/DDBJ whole genome shotgun (WGS) entry which is preliminary data.</text>
</comment>
<dbReference type="Proteomes" id="UP000316008">
    <property type="component" value="Unassembled WGS sequence"/>
</dbReference>
<sequence length="155" mass="17447">MAGLIIIGVFLYLLIIGGIITASVLYVKNLMDLLKQVDPKNRLVHPGFVWMLYIPFYGAFIYPFMLYPRIAESLRREFDSRSNPQPGDYGKSLGIVLPILLCCMVVPLLNILALIGFIVIGIIFWVKMAQYKSMLRTLPKADGGMRMSSDSDLLD</sequence>
<evidence type="ECO:0008006" key="4">
    <source>
        <dbReference type="Google" id="ProtNLM"/>
    </source>
</evidence>
<keyword evidence="1" id="KW-0472">Membrane</keyword>
<protein>
    <recommendedName>
        <fullName evidence="4">DUF4328 domain-containing protein</fullName>
    </recommendedName>
</protein>
<feature type="transmembrane region" description="Helical" evidence="1">
    <location>
        <begin position="6"/>
        <end position="27"/>
    </location>
</feature>
<dbReference type="RefSeq" id="WP_144331203.1">
    <property type="nucleotide sequence ID" value="NZ_VLPL01000001.1"/>
</dbReference>
<gene>
    <name evidence="2" type="ORF">FO442_00650</name>
</gene>
<evidence type="ECO:0000256" key="1">
    <source>
        <dbReference type="SAM" id="Phobius"/>
    </source>
</evidence>
<keyword evidence="1" id="KW-1133">Transmembrane helix</keyword>